<protein>
    <submittedName>
        <fullName evidence="2">Uncharacterized protein LOC107828556</fullName>
    </submittedName>
</protein>
<dbReference type="AlphaFoldDB" id="A0A1S4DD58"/>
<evidence type="ECO:0000313" key="1">
    <source>
        <dbReference type="Proteomes" id="UP000790787"/>
    </source>
</evidence>
<dbReference type="RefSeq" id="XP_016511380.2">
    <property type="nucleotide sequence ID" value="XM_016655894.2"/>
</dbReference>
<dbReference type="RefSeq" id="XP_016511380.1">
    <property type="nucleotide sequence ID" value="XM_016655894.1"/>
</dbReference>
<name>A0A1S4DD58_TOBAC</name>
<dbReference type="KEGG" id="nta:107828556"/>
<sequence>MVTSQILNSLSKDIADSIEYANDAIELWIELKDYYEQTNAARLYQIQKEINDLTQGALDITNYYTKMKKLWEELSNMSMKAQCNCQYNCGAKEKLYKAEQDRHLIQFLMGINEMYTVVRGSILMIHLPSLAQAFSLLIYDEKQREMRPSNQLVFESTSLHMNAQGNTISNTQGNANFRTNYRANIQSIGGRTSRSFCDYCKITGHTRDRCYKLHDYPQNYTQGPRINIKGKHIMANAHGAPTEELFVKEDGSSSQDKQHNVATIGITKDQYGQLVNLLQHLQSTNGEDFADTHLSSGAVNFVGIMVCSSSVSHGSSHCKCFRTMFDTWIMDSSASLRLSNVALPNGYKVKVTKVGGVALTSQITLHKVLFVIAFKFNLISISSMTAYLNSLIAFTASSCLLQAPSIKIPLVIGKIKGGLYLPCSHFLDNGSSISNVSVTSTLLPHCDVNTPQCQSLSPVNSFADNKTQSTALHFYDFCQCSSIPHDNNVDMLWHNRLGHVPFVKMKSISTITVTFSSKQSFLCPFVPWTGNLDCPFL</sequence>
<dbReference type="PANTHER" id="PTHR34222">
    <property type="entry name" value="GAG_PRE-INTEGRS DOMAIN-CONTAINING PROTEIN"/>
    <property type="match status" value="1"/>
</dbReference>
<accession>A0A1S4DD58</accession>
<organism evidence="1 2">
    <name type="scientific">Nicotiana tabacum</name>
    <name type="common">Common tobacco</name>
    <dbReference type="NCBI Taxonomy" id="4097"/>
    <lineage>
        <taxon>Eukaryota</taxon>
        <taxon>Viridiplantae</taxon>
        <taxon>Streptophyta</taxon>
        <taxon>Embryophyta</taxon>
        <taxon>Tracheophyta</taxon>
        <taxon>Spermatophyta</taxon>
        <taxon>Magnoliopsida</taxon>
        <taxon>eudicotyledons</taxon>
        <taxon>Gunneridae</taxon>
        <taxon>Pentapetalae</taxon>
        <taxon>asterids</taxon>
        <taxon>lamiids</taxon>
        <taxon>Solanales</taxon>
        <taxon>Solanaceae</taxon>
        <taxon>Nicotianoideae</taxon>
        <taxon>Nicotianeae</taxon>
        <taxon>Nicotiana</taxon>
    </lineage>
</organism>
<dbReference type="OrthoDB" id="1303908at2759"/>
<dbReference type="PaxDb" id="4097-A0A1S4DD58"/>
<gene>
    <name evidence="2" type="primary">LOC107828556</name>
</gene>
<keyword evidence="1" id="KW-1185">Reference proteome</keyword>
<dbReference type="GeneID" id="107828556"/>
<dbReference type="Proteomes" id="UP000790787">
    <property type="component" value="Chromosome 15"/>
</dbReference>
<reference evidence="2" key="2">
    <citation type="submission" date="2025-08" db="UniProtKB">
        <authorList>
            <consortium name="RefSeq"/>
        </authorList>
    </citation>
    <scope>IDENTIFICATION</scope>
    <source>
        <tissue evidence="2">Leaf</tissue>
    </source>
</reference>
<proteinExistence type="predicted"/>
<dbReference type="PANTHER" id="PTHR34222:SF99">
    <property type="entry name" value="PROTEIN, PUTATIVE-RELATED"/>
    <property type="match status" value="1"/>
</dbReference>
<dbReference type="Pfam" id="PF14223">
    <property type="entry name" value="Retrotran_gag_2"/>
    <property type="match status" value="1"/>
</dbReference>
<evidence type="ECO:0000313" key="2">
    <source>
        <dbReference type="RefSeq" id="XP_016511380.2"/>
    </source>
</evidence>
<reference evidence="1" key="1">
    <citation type="journal article" date="2014" name="Nat. Commun.">
        <title>The tobacco genome sequence and its comparison with those of tomato and potato.</title>
        <authorList>
            <person name="Sierro N."/>
            <person name="Battey J.N."/>
            <person name="Ouadi S."/>
            <person name="Bakaher N."/>
            <person name="Bovet L."/>
            <person name="Willig A."/>
            <person name="Goepfert S."/>
            <person name="Peitsch M.C."/>
            <person name="Ivanov N.V."/>
        </authorList>
    </citation>
    <scope>NUCLEOTIDE SEQUENCE [LARGE SCALE GENOMIC DNA]</scope>
</reference>